<dbReference type="AlphaFoldDB" id="A0A6A6X357"/>
<evidence type="ECO:0000256" key="1">
    <source>
        <dbReference type="SAM" id="MobiDB-lite"/>
    </source>
</evidence>
<protein>
    <recommendedName>
        <fullName evidence="2">DUF7924 domain-containing protein</fullName>
    </recommendedName>
</protein>
<dbReference type="Proteomes" id="UP000799757">
    <property type="component" value="Unassembled WGS sequence"/>
</dbReference>
<dbReference type="PANTHER" id="PTHR42470">
    <property type="entry name" value="VAST DOMAIN-CONTAINING PROTEIN"/>
    <property type="match status" value="1"/>
</dbReference>
<feature type="domain" description="DUF7924" evidence="2">
    <location>
        <begin position="117"/>
        <end position="286"/>
    </location>
</feature>
<dbReference type="EMBL" id="MU002056">
    <property type="protein sequence ID" value="KAF2790769.1"/>
    <property type="molecule type" value="Genomic_DNA"/>
</dbReference>
<evidence type="ECO:0000259" key="2">
    <source>
        <dbReference type="Pfam" id="PF25545"/>
    </source>
</evidence>
<evidence type="ECO:0000313" key="3">
    <source>
        <dbReference type="EMBL" id="KAF2790769.1"/>
    </source>
</evidence>
<feature type="compositionally biased region" description="Polar residues" evidence="1">
    <location>
        <begin position="328"/>
        <end position="340"/>
    </location>
</feature>
<dbReference type="PANTHER" id="PTHR42470:SF1">
    <property type="entry name" value="VAST DOMAIN-CONTAINING PROTEIN"/>
    <property type="match status" value="1"/>
</dbReference>
<gene>
    <name evidence="3" type="ORF">K505DRAFT_419615</name>
</gene>
<proteinExistence type="predicted"/>
<keyword evidence="4" id="KW-1185">Reference proteome</keyword>
<accession>A0A6A6X357</accession>
<feature type="compositionally biased region" description="Basic and acidic residues" evidence="1">
    <location>
        <begin position="341"/>
        <end position="358"/>
    </location>
</feature>
<dbReference type="Pfam" id="PF25545">
    <property type="entry name" value="DUF7924"/>
    <property type="match status" value="1"/>
</dbReference>
<dbReference type="InterPro" id="IPR057684">
    <property type="entry name" value="DUF7924"/>
</dbReference>
<feature type="region of interest" description="Disordered" evidence="1">
    <location>
        <begin position="328"/>
        <end position="358"/>
    </location>
</feature>
<reference evidence="3" key="1">
    <citation type="journal article" date="2020" name="Stud. Mycol.">
        <title>101 Dothideomycetes genomes: a test case for predicting lifestyles and emergence of pathogens.</title>
        <authorList>
            <person name="Haridas S."/>
            <person name="Albert R."/>
            <person name="Binder M."/>
            <person name="Bloem J."/>
            <person name="Labutti K."/>
            <person name="Salamov A."/>
            <person name="Andreopoulos B."/>
            <person name="Baker S."/>
            <person name="Barry K."/>
            <person name="Bills G."/>
            <person name="Bluhm B."/>
            <person name="Cannon C."/>
            <person name="Castanera R."/>
            <person name="Culley D."/>
            <person name="Daum C."/>
            <person name="Ezra D."/>
            <person name="Gonzalez J."/>
            <person name="Henrissat B."/>
            <person name="Kuo A."/>
            <person name="Liang C."/>
            <person name="Lipzen A."/>
            <person name="Lutzoni F."/>
            <person name="Magnuson J."/>
            <person name="Mondo S."/>
            <person name="Nolan M."/>
            <person name="Ohm R."/>
            <person name="Pangilinan J."/>
            <person name="Park H.-J."/>
            <person name="Ramirez L."/>
            <person name="Alfaro M."/>
            <person name="Sun H."/>
            <person name="Tritt A."/>
            <person name="Yoshinaga Y."/>
            <person name="Zwiers L.-H."/>
            <person name="Turgeon B."/>
            <person name="Goodwin S."/>
            <person name="Spatafora J."/>
            <person name="Crous P."/>
            <person name="Grigoriev I."/>
        </authorList>
    </citation>
    <scope>NUCLEOTIDE SEQUENCE</scope>
    <source>
        <strain evidence="3">CBS 109.77</strain>
    </source>
</reference>
<evidence type="ECO:0000313" key="4">
    <source>
        <dbReference type="Proteomes" id="UP000799757"/>
    </source>
</evidence>
<dbReference type="OrthoDB" id="5426775at2759"/>
<name>A0A6A6X357_9PLEO</name>
<organism evidence="3 4">
    <name type="scientific">Melanomma pulvis-pyrius CBS 109.77</name>
    <dbReference type="NCBI Taxonomy" id="1314802"/>
    <lineage>
        <taxon>Eukaryota</taxon>
        <taxon>Fungi</taxon>
        <taxon>Dikarya</taxon>
        <taxon>Ascomycota</taxon>
        <taxon>Pezizomycotina</taxon>
        <taxon>Dothideomycetes</taxon>
        <taxon>Pleosporomycetidae</taxon>
        <taxon>Pleosporales</taxon>
        <taxon>Melanommataceae</taxon>
        <taxon>Melanomma</taxon>
    </lineage>
</organism>
<sequence>MAHTAVNELWTFHVNVDSVKDYPEELKLHIKDTLLRKRETQPSPNAKKIASKRQMAAAQDEDGGVDLLKPYLLFVGEDKDDENGIPGIVSRDKINLASEFLPQVPNSDVLIAQGGQLSRPQPDTAIGYTPFQFARNSGLHLATKFTKEEDVWLTNYRLTTFMHFPFLTSQWKPAAGSETFHHAENQAARDGSTIVNHLHDLFYEAYDRKPTAVEASHVSVACDMQAVQVWIHWREETAEEGVQHYMRSFARAFLCDVSQLQEVRSVLWNVLEYSMGSRLSNIKAALPLWWKKSGSKGQTRGASVSAPSVASSSMSSATLPLPRSLQFQVPLTPSSISSDSEPPKKRQRTREDCVEAVN</sequence>